<name>A0A9W8H2A7_9FUNG</name>
<dbReference type="EMBL" id="JANBUL010000312">
    <property type="protein sequence ID" value="KAJ2777106.1"/>
    <property type="molecule type" value="Genomic_DNA"/>
</dbReference>
<dbReference type="OrthoDB" id="5520676at2759"/>
<protein>
    <submittedName>
        <fullName evidence="1">Uncharacterized protein</fullName>
    </submittedName>
</protein>
<dbReference type="Proteomes" id="UP001140217">
    <property type="component" value="Unassembled WGS sequence"/>
</dbReference>
<comment type="caution">
    <text evidence="1">The sequence shown here is derived from an EMBL/GenBank/DDBJ whole genome shotgun (WGS) entry which is preliminary data.</text>
</comment>
<gene>
    <name evidence="1" type="ORF">H4R18_005328</name>
</gene>
<accession>A0A9W8H2A7</accession>
<dbReference type="AlphaFoldDB" id="A0A9W8H2A7"/>
<evidence type="ECO:0000313" key="1">
    <source>
        <dbReference type="EMBL" id="KAJ2777106.1"/>
    </source>
</evidence>
<feature type="non-terminal residue" evidence="1">
    <location>
        <position position="1"/>
    </location>
</feature>
<reference evidence="1" key="1">
    <citation type="submission" date="2022-07" db="EMBL/GenBank/DDBJ databases">
        <title>Phylogenomic reconstructions and comparative analyses of Kickxellomycotina fungi.</title>
        <authorList>
            <person name="Reynolds N.K."/>
            <person name="Stajich J.E."/>
            <person name="Barry K."/>
            <person name="Grigoriev I.V."/>
            <person name="Crous P."/>
            <person name="Smith M.E."/>
        </authorList>
    </citation>
    <scope>NUCLEOTIDE SEQUENCE</scope>
    <source>
        <strain evidence="1">NBRC 105414</strain>
    </source>
</reference>
<keyword evidence="2" id="KW-1185">Reference proteome</keyword>
<organism evidence="1 2">
    <name type="scientific">Coemansia javaensis</name>
    <dbReference type="NCBI Taxonomy" id="2761396"/>
    <lineage>
        <taxon>Eukaryota</taxon>
        <taxon>Fungi</taxon>
        <taxon>Fungi incertae sedis</taxon>
        <taxon>Zoopagomycota</taxon>
        <taxon>Kickxellomycotina</taxon>
        <taxon>Kickxellomycetes</taxon>
        <taxon>Kickxellales</taxon>
        <taxon>Kickxellaceae</taxon>
        <taxon>Coemansia</taxon>
    </lineage>
</organism>
<proteinExistence type="predicted"/>
<evidence type="ECO:0000313" key="2">
    <source>
        <dbReference type="Proteomes" id="UP001140217"/>
    </source>
</evidence>
<sequence>YMATPINALRAAAERLRAAAGKLAGIVSLRLNMAANKRMLGWDGADAADHEADIQAICGDITAAMPGVRRLVLILKGHNSAVQELGRRLAVHYSGHLQGLEIAGPVAIPRGTEFRQLKRMNLEYGYIGTSRAPRVSPAGLKLLGLQGRLATTTWVSFASGARDREITFANLEVLGLASSPPAAMPSFAAQSCSRDAWRLYFPRLRHAIIQCSQGPFPVLEWVVFPPRMVSLEIDVAPAVLQVVDEAVDIPAAQRFKLAVPRKFGDDPAVLAMTRRVLEKAHRCEARELVAPGDASPLLIDMVVSVPITHLSLHAASVDLVADLIRRTSSITTLSIFYLNADNTQLDISVPPPGSRCAVEPLSTSITGLRFGWHYSNRKSSFALAAKYLLLAIPSLLCLVAPYGLKQQLVEFAKAHSACHPHLQNIVIRGLKQQLAEFAKAHSACHPHLQNIVIRDWRW</sequence>